<feature type="region of interest" description="Disordered" evidence="1">
    <location>
        <begin position="40"/>
        <end position="67"/>
    </location>
</feature>
<evidence type="ECO:0000313" key="3">
    <source>
        <dbReference type="Proteomes" id="UP000070133"/>
    </source>
</evidence>
<accession>A0A139HL44</accession>
<protein>
    <submittedName>
        <fullName evidence="2">Uncharacterized protein</fullName>
    </submittedName>
</protein>
<sequence>MSLFAPKLKNLSTSPEITTKSPPLFLPNLIFTPRLAKPSKAVQPPHLTQASHWLNASDAAHGDGVKR</sequence>
<dbReference type="Proteomes" id="UP000070133">
    <property type="component" value="Unassembled WGS sequence"/>
</dbReference>
<proteinExistence type="predicted"/>
<dbReference type="AlphaFoldDB" id="A0A139HL44"/>
<evidence type="ECO:0000256" key="1">
    <source>
        <dbReference type="SAM" id="MobiDB-lite"/>
    </source>
</evidence>
<organism evidence="2 3">
    <name type="scientific">Pseudocercospora eumusae</name>
    <dbReference type="NCBI Taxonomy" id="321146"/>
    <lineage>
        <taxon>Eukaryota</taxon>
        <taxon>Fungi</taxon>
        <taxon>Dikarya</taxon>
        <taxon>Ascomycota</taxon>
        <taxon>Pezizomycotina</taxon>
        <taxon>Dothideomycetes</taxon>
        <taxon>Dothideomycetidae</taxon>
        <taxon>Mycosphaerellales</taxon>
        <taxon>Mycosphaerellaceae</taxon>
        <taxon>Pseudocercospora</taxon>
    </lineage>
</organism>
<reference evidence="2 3" key="1">
    <citation type="submission" date="2015-07" db="EMBL/GenBank/DDBJ databases">
        <title>Comparative genomics of the Sigatoka disease complex on banana suggests a link between parallel evolutionary changes in Pseudocercospora fijiensis and Pseudocercospora eumusae and increased virulence on the banana host.</title>
        <authorList>
            <person name="Chang T.-C."/>
            <person name="Salvucci A."/>
            <person name="Crous P.W."/>
            <person name="Stergiopoulos I."/>
        </authorList>
    </citation>
    <scope>NUCLEOTIDE SEQUENCE [LARGE SCALE GENOMIC DNA]</scope>
    <source>
        <strain evidence="2 3">CBS 114824</strain>
    </source>
</reference>
<keyword evidence="3" id="KW-1185">Reference proteome</keyword>
<name>A0A139HL44_9PEZI</name>
<comment type="caution">
    <text evidence="2">The sequence shown here is derived from an EMBL/GenBank/DDBJ whole genome shotgun (WGS) entry which is preliminary data.</text>
</comment>
<evidence type="ECO:0000313" key="2">
    <source>
        <dbReference type="EMBL" id="KXT03133.1"/>
    </source>
</evidence>
<gene>
    <name evidence="2" type="ORF">AC578_7742</name>
</gene>
<dbReference type="EMBL" id="LFZN01000033">
    <property type="protein sequence ID" value="KXT03133.1"/>
    <property type="molecule type" value="Genomic_DNA"/>
</dbReference>